<accession>A0A178Y574</accession>
<dbReference type="InterPro" id="IPR037284">
    <property type="entry name" value="SUF_FeS_clus_asmbl_SufBD_sf"/>
</dbReference>
<evidence type="ECO:0000313" key="3">
    <source>
        <dbReference type="Proteomes" id="UP000094025"/>
    </source>
</evidence>
<dbReference type="GO" id="GO:0016226">
    <property type="term" value="P:iron-sulfur cluster assembly"/>
    <property type="evidence" value="ECO:0007669"/>
    <property type="project" value="InterPro"/>
</dbReference>
<dbReference type="EMBL" id="LPUX01000050">
    <property type="protein sequence ID" value="OAP42546.1"/>
    <property type="molecule type" value="Genomic_DNA"/>
</dbReference>
<proteinExistence type="predicted"/>
<reference evidence="2 3" key="1">
    <citation type="journal article" date="2016" name="Int. J. Syst. Evol. Microbiol.">
        <title>Ensifer glycinis sp. nov., an novel rhizobial species associated with Glycine spp.</title>
        <authorList>
            <person name="Yan H."/>
            <person name="Yan J."/>
            <person name="Sui X.H."/>
            <person name="Wang E.T."/>
            <person name="Chen W.X."/>
            <person name="Zhang X.X."/>
            <person name="Chen W.F."/>
        </authorList>
    </citation>
    <scope>NUCLEOTIDE SEQUENCE [LARGE SCALE GENOMIC DNA]</scope>
    <source>
        <strain evidence="2 3">CCBAU 23380</strain>
    </source>
</reference>
<dbReference type="PANTHER" id="PTHR43575">
    <property type="entry name" value="PROTEIN ABCI7, CHLOROPLASTIC"/>
    <property type="match status" value="1"/>
</dbReference>
<dbReference type="Proteomes" id="UP000094025">
    <property type="component" value="Unassembled WGS sequence"/>
</dbReference>
<dbReference type="AlphaFoldDB" id="A0A178Y574"/>
<dbReference type="InterPro" id="IPR055346">
    <property type="entry name" value="Fe-S_cluster_assembly_SufBD"/>
</dbReference>
<name>A0A178Y574_9HYPH</name>
<dbReference type="InterPro" id="IPR011542">
    <property type="entry name" value="SUF_FeS_clus_asmbl_SufD"/>
</dbReference>
<evidence type="ECO:0000313" key="2">
    <source>
        <dbReference type="EMBL" id="OAP42546.1"/>
    </source>
</evidence>
<sequence length="425" mass="45190">MNMQQAIKMTAAETALVDAYTAQIGDLPGDGAVLSLRDTLVHELKTAGLPTRRVESWHYTDLRTLLRAVPSADPSAFADRVDPIVAGSTVLSVRNGEADLKSLPEGITSRSYTESLLDGSAAAGLAVLGSDDAIGRINGGLVRGGLEIAVGEGVELEAPLEIQVAQSHGQAHTRFPVSFGAGSKATVLERHLSTNGDASFVSSVSDVTLAEGADVIWIILQQQGPADTHLGQIRFVLGKNAKLHVFVINAGGRLVRQELHGRASGEGADLTLRGINLLGGESHTDVTFTLSHDVPHTTSSEIIRNVVFDRAKGVFQGKILVAQDAQKTDAKMSCNTLLLSDDADFSAKPELEIFADDVQCGHGATVIDIDHTQLFYLLSRGIPEKKARAMLVNAFVAEIVEELEDDEALVEALEGVISAWLEKHA</sequence>
<dbReference type="RefSeq" id="WP_064240387.1">
    <property type="nucleotide sequence ID" value="NZ_LPUX01000050.1"/>
</dbReference>
<organism evidence="2 3">
    <name type="scientific">Sinorhizobium glycinis</name>
    <dbReference type="NCBI Taxonomy" id="1472378"/>
    <lineage>
        <taxon>Bacteria</taxon>
        <taxon>Pseudomonadati</taxon>
        <taxon>Pseudomonadota</taxon>
        <taxon>Alphaproteobacteria</taxon>
        <taxon>Hyphomicrobiales</taxon>
        <taxon>Rhizobiaceae</taxon>
        <taxon>Sinorhizobium/Ensifer group</taxon>
        <taxon>Sinorhizobium</taxon>
    </lineage>
</organism>
<dbReference type="Pfam" id="PF01458">
    <property type="entry name" value="SUFBD_core"/>
    <property type="match status" value="1"/>
</dbReference>
<protein>
    <submittedName>
        <fullName evidence="2">ABC transporter ATP-binding protein</fullName>
    </submittedName>
</protein>
<dbReference type="OrthoDB" id="9768262at2"/>
<keyword evidence="3" id="KW-1185">Reference proteome</keyword>
<dbReference type="InterPro" id="IPR000825">
    <property type="entry name" value="SUF_FeS_clus_asmbl_SufBD_core"/>
</dbReference>
<keyword evidence="2" id="KW-0067">ATP-binding</keyword>
<comment type="caution">
    <text evidence="2">The sequence shown here is derived from an EMBL/GenBank/DDBJ whole genome shotgun (WGS) entry which is preliminary data.</text>
</comment>
<gene>
    <name evidence="2" type="ORF">AU381_15285</name>
</gene>
<dbReference type="GO" id="GO:0005524">
    <property type="term" value="F:ATP binding"/>
    <property type="evidence" value="ECO:0007669"/>
    <property type="project" value="UniProtKB-KW"/>
</dbReference>
<dbReference type="SUPFAM" id="SSF101960">
    <property type="entry name" value="Stabilizer of iron transporter SufD"/>
    <property type="match status" value="1"/>
</dbReference>
<keyword evidence="2" id="KW-0547">Nucleotide-binding</keyword>
<dbReference type="PANTHER" id="PTHR43575:SF1">
    <property type="entry name" value="PROTEIN ABCI7, CHLOROPLASTIC"/>
    <property type="match status" value="1"/>
</dbReference>
<dbReference type="NCBIfam" id="TIGR01981">
    <property type="entry name" value="sufD"/>
    <property type="match status" value="1"/>
</dbReference>
<feature type="domain" description="SUF system FeS cluster assembly SufBD core" evidence="1">
    <location>
        <begin position="168"/>
        <end position="395"/>
    </location>
</feature>
<evidence type="ECO:0000259" key="1">
    <source>
        <dbReference type="Pfam" id="PF01458"/>
    </source>
</evidence>
<dbReference type="STRING" id="1472378.AU381_15285"/>